<keyword evidence="4" id="KW-0645">Protease</keyword>
<dbReference type="Proteomes" id="UP000824366">
    <property type="component" value="Chromosome"/>
</dbReference>
<evidence type="ECO:0000313" key="5">
    <source>
        <dbReference type="Proteomes" id="UP000824366"/>
    </source>
</evidence>
<dbReference type="PANTHER" id="PTHR44943:SF8">
    <property type="entry name" value="TPR REPEAT-CONTAINING PROTEIN MJ0263"/>
    <property type="match status" value="1"/>
</dbReference>
<feature type="repeat" description="TPR" evidence="3">
    <location>
        <begin position="536"/>
        <end position="569"/>
    </location>
</feature>
<evidence type="ECO:0000256" key="1">
    <source>
        <dbReference type="ARBA" id="ARBA00022737"/>
    </source>
</evidence>
<accession>A0ABM7MS81</accession>
<reference evidence="4 5" key="1">
    <citation type="journal article" date="2021" name="Microbiol. Spectr.">
        <title>A Single Bacterium Capable of Oxidation and Reduction of Iron at Circumneutral pH.</title>
        <authorList>
            <person name="Kato S."/>
            <person name="Ohkuma M."/>
        </authorList>
    </citation>
    <scope>NUCLEOTIDE SEQUENCE [LARGE SCALE GENOMIC DNA]</scope>
    <source>
        <strain evidence="4 5">MIZ03</strain>
    </source>
</reference>
<protein>
    <submittedName>
        <fullName evidence="4">Beta-barrel assembly-enhancing protease</fullName>
    </submittedName>
</protein>
<dbReference type="InterPro" id="IPR051685">
    <property type="entry name" value="Ycf3/AcsC/BcsC/TPR_MFPF"/>
</dbReference>
<evidence type="ECO:0000256" key="2">
    <source>
        <dbReference type="ARBA" id="ARBA00022803"/>
    </source>
</evidence>
<evidence type="ECO:0000256" key="3">
    <source>
        <dbReference type="PROSITE-ProRule" id="PRU00339"/>
    </source>
</evidence>
<dbReference type="Pfam" id="PF14559">
    <property type="entry name" value="TPR_19"/>
    <property type="match status" value="1"/>
</dbReference>
<dbReference type="RefSeq" id="WP_223905118.1">
    <property type="nucleotide sequence ID" value="NZ_AP024238.1"/>
</dbReference>
<organism evidence="4 5">
    <name type="scientific">Rhodoferax lithotrophicus</name>
    <dbReference type="NCBI Taxonomy" id="2798804"/>
    <lineage>
        <taxon>Bacteria</taxon>
        <taxon>Pseudomonadati</taxon>
        <taxon>Pseudomonadota</taxon>
        <taxon>Betaproteobacteria</taxon>
        <taxon>Burkholderiales</taxon>
        <taxon>Comamonadaceae</taxon>
        <taxon>Rhodoferax</taxon>
    </lineage>
</organism>
<dbReference type="InterPro" id="IPR011990">
    <property type="entry name" value="TPR-like_helical_dom_sf"/>
</dbReference>
<dbReference type="InterPro" id="IPR019734">
    <property type="entry name" value="TPR_rpt"/>
</dbReference>
<name>A0ABM7MS81_9BURK</name>
<keyword evidence="4" id="KW-0378">Hydrolase</keyword>
<keyword evidence="5" id="KW-1185">Reference proteome</keyword>
<dbReference type="Gene3D" id="1.25.40.10">
    <property type="entry name" value="Tetratricopeptide repeat domain"/>
    <property type="match status" value="3"/>
</dbReference>
<dbReference type="GO" id="GO:0006508">
    <property type="term" value="P:proteolysis"/>
    <property type="evidence" value="ECO:0007669"/>
    <property type="project" value="UniProtKB-KW"/>
</dbReference>
<keyword evidence="2 3" id="KW-0802">TPR repeat</keyword>
<proteinExistence type="predicted"/>
<gene>
    <name evidence="4" type="ORF">MIZ03_4142</name>
</gene>
<evidence type="ECO:0000313" key="4">
    <source>
        <dbReference type="EMBL" id="BCO29228.1"/>
    </source>
</evidence>
<keyword evidence="1" id="KW-0677">Repeat</keyword>
<dbReference type="SUPFAM" id="SSF48452">
    <property type="entry name" value="TPR-like"/>
    <property type="match status" value="2"/>
</dbReference>
<sequence length="583" mass="65012">MDYYDQMRLKHLYLIPLLLTLNVNTPAQTIHETESGTQISALDSALFYQLLLGELNARSDEPASAFSLILDAARQTNDPALFKRAVYIALQARSGESALIAAKAWSQAIPHSKEANRYVLQVLLGLNRTAEALDPLKRDITLTSSKEQSDAIWLIPGLFERSSDRVLAATTVQKALASFLTNTNLGPTAWATIGRMWLHADVKPAALKAATSGLGMSPRAEHPALLALSLLNSDVPAAQELVQKHLPYARPEFRMAYVKVLLNAKHESDAKTQLDTLQKQSPDYPDTWLINGALAMQDGQIQAAQQQLQRYLELTEPNTHTTALGSYARGRTQALFSLAQIAQQSKDFKQADAWLQRIDTPEDAMRAQIRRAILVAQQGQLEAALTMIQNVPALTTDDLQLQQSAQIQLLKDDKQYTRARALLQTQLTQDPENLDLVYDLAMLQEKLGDIDDMERLLRRLINTKPDDPHAYNALGYSLADRGLRLPEAITLITKALELKPNDPFITDSLAWAEFRSGNLDRALKLLQTAFKDKPDAEIAAHLGEVLWTLNRQMEAQDIWREGLKLNPSNETLINTLTRLKVVL</sequence>
<dbReference type="SMART" id="SM00028">
    <property type="entry name" value="TPR"/>
    <property type="match status" value="4"/>
</dbReference>
<dbReference type="GO" id="GO:0008233">
    <property type="term" value="F:peptidase activity"/>
    <property type="evidence" value="ECO:0007669"/>
    <property type="project" value="UniProtKB-KW"/>
</dbReference>
<dbReference type="PANTHER" id="PTHR44943">
    <property type="entry name" value="CELLULOSE SYNTHASE OPERON PROTEIN C"/>
    <property type="match status" value="1"/>
</dbReference>
<dbReference type="Pfam" id="PF13432">
    <property type="entry name" value="TPR_16"/>
    <property type="match status" value="1"/>
</dbReference>
<dbReference type="PROSITE" id="PS50005">
    <property type="entry name" value="TPR"/>
    <property type="match status" value="1"/>
</dbReference>
<dbReference type="EMBL" id="AP024238">
    <property type="protein sequence ID" value="BCO29228.1"/>
    <property type="molecule type" value="Genomic_DNA"/>
</dbReference>